<evidence type="ECO:0000313" key="3">
    <source>
        <dbReference type="Proteomes" id="UP000034883"/>
    </source>
</evidence>
<organism evidence="2 3">
    <name type="scientific">Sandaracinus amylolyticus</name>
    <dbReference type="NCBI Taxonomy" id="927083"/>
    <lineage>
        <taxon>Bacteria</taxon>
        <taxon>Pseudomonadati</taxon>
        <taxon>Myxococcota</taxon>
        <taxon>Polyangia</taxon>
        <taxon>Polyangiales</taxon>
        <taxon>Sandaracinaceae</taxon>
        <taxon>Sandaracinus</taxon>
    </lineage>
</organism>
<dbReference type="KEGG" id="samy:DB32_007137"/>
<gene>
    <name evidence="2" type="ORF">DB32_007137</name>
</gene>
<sequence>MIAALVIALGASGCSFVVSTIRQALETSSPGTTLVESQRVRGSTRGGPSGLRAISCGNAAGSPMRSVVFVAPRSATYVFESATTDYDGVLSVWDPSTGELGCNDDHSSTRASQVTVPLREGQRVEVVQGGYSGAAGSYELWVNGGAAVATTAASASDGGTPEPPQVLAASTTVQGDTRFRAPVVGIDCPPVGPMQEWAFTATEDGAQMFQVQADYDAYLGVVPEGSTTSMACNDDHGDITRSQVVIDVVAGVTYRVIVGGLSGGSGTYTLTSTSLATGGPVTVGQPVFFSSGAVSSQPDRCGAPAGSVDRTFTFRPPAEAFYAIQTDAPGWLVVSDGRRTLACVSLAAQHRAGLALKPGHRYEIVIELGASDGGAHFLSVERIAPEAPEWRGESSAPIDVVPL</sequence>
<feature type="region of interest" description="Disordered" evidence="1">
    <location>
        <begin position="30"/>
        <end position="49"/>
    </location>
</feature>
<protein>
    <submittedName>
        <fullName evidence="2">Uncharacterized protein</fullName>
    </submittedName>
</protein>
<dbReference type="AlphaFoldDB" id="A0A0F6YN45"/>
<evidence type="ECO:0000313" key="2">
    <source>
        <dbReference type="EMBL" id="AKF09988.1"/>
    </source>
</evidence>
<accession>A0A0F6YN45</accession>
<dbReference type="EMBL" id="CP011125">
    <property type="protein sequence ID" value="AKF09988.1"/>
    <property type="molecule type" value="Genomic_DNA"/>
</dbReference>
<keyword evidence="3" id="KW-1185">Reference proteome</keyword>
<reference evidence="2 3" key="1">
    <citation type="submission" date="2015-03" db="EMBL/GenBank/DDBJ databases">
        <title>Genome assembly of Sandaracinus amylolyticus DSM 53668.</title>
        <authorList>
            <person name="Sharma G."/>
            <person name="Subramanian S."/>
        </authorList>
    </citation>
    <scope>NUCLEOTIDE SEQUENCE [LARGE SCALE GENOMIC DNA]</scope>
    <source>
        <strain evidence="2 3">DSM 53668</strain>
    </source>
</reference>
<dbReference type="Proteomes" id="UP000034883">
    <property type="component" value="Chromosome"/>
</dbReference>
<name>A0A0F6YN45_9BACT</name>
<proteinExistence type="predicted"/>
<evidence type="ECO:0000256" key="1">
    <source>
        <dbReference type="SAM" id="MobiDB-lite"/>
    </source>
</evidence>
<dbReference type="STRING" id="927083.DB32_007137"/>